<sequence length="197" mass="21994">MRGSHGKHTVMNTGVPEAVWELAQTTKTFNKSEYNTNDIMTNTHGKKATIPASKKQKGLGATSSVWALLATAPWDRFFDIIEATYLELTLELCSTFQLQTVMAKYDDLDTIQFRLGRLVQQLSILEFGVALGLYTEDFMEADNFPHLHRHIHYAPSSCWASLMPATGVYDPSCSKASALSPTLLYLHALLAHTLTRQ</sequence>
<organism evidence="1 2">
    <name type="scientific">Gossypium barbadense</name>
    <name type="common">Sea Island cotton</name>
    <name type="synonym">Hibiscus barbadensis</name>
    <dbReference type="NCBI Taxonomy" id="3634"/>
    <lineage>
        <taxon>Eukaryota</taxon>
        <taxon>Viridiplantae</taxon>
        <taxon>Streptophyta</taxon>
        <taxon>Embryophyta</taxon>
        <taxon>Tracheophyta</taxon>
        <taxon>Spermatophyta</taxon>
        <taxon>Magnoliopsida</taxon>
        <taxon>eudicotyledons</taxon>
        <taxon>Gunneridae</taxon>
        <taxon>Pentapetalae</taxon>
        <taxon>rosids</taxon>
        <taxon>malvids</taxon>
        <taxon>Malvales</taxon>
        <taxon>Malvaceae</taxon>
        <taxon>Malvoideae</taxon>
        <taxon>Gossypium</taxon>
    </lineage>
</organism>
<dbReference type="EMBL" id="KZ662719">
    <property type="protein sequence ID" value="PPS20036.1"/>
    <property type="molecule type" value="Genomic_DNA"/>
</dbReference>
<reference evidence="1 2" key="1">
    <citation type="submission" date="2015-01" db="EMBL/GenBank/DDBJ databases">
        <title>Genome of allotetraploid Gossypium barbadense reveals genomic plasticity and fiber elongation in cotton evolution.</title>
        <authorList>
            <person name="Chen X."/>
            <person name="Liu X."/>
            <person name="Zhao B."/>
            <person name="Zheng H."/>
            <person name="Hu Y."/>
            <person name="Lu G."/>
            <person name="Yang C."/>
            <person name="Chen J."/>
            <person name="Shan C."/>
            <person name="Zhang L."/>
            <person name="Zhou Y."/>
            <person name="Wang L."/>
            <person name="Guo W."/>
            <person name="Bai Y."/>
            <person name="Ruan J."/>
            <person name="Shangguan X."/>
            <person name="Mao Y."/>
            <person name="Jiang J."/>
            <person name="Zhu Y."/>
            <person name="Lei J."/>
            <person name="Kang H."/>
            <person name="Chen S."/>
            <person name="He X."/>
            <person name="Wang R."/>
            <person name="Wang Y."/>
            <person name="Chen J."/>
            <person name="Wang L."/>
            <person name="Yu S."/>
            <person name="Wang B."/>
            <person name="Wei J."/>
            <person name="Song S."/>
            <person name="Lu X."/>
            <person name="Gao Z."/>
            <person name="Gu W."/>
            <person name="Deng X."/>
            <person name="Ma D."/>
            <person name="Wang S."/>
            <person name="Liang W."/>
            <person name="Fang L."/>
            <person name="Cai C."/>
            <person name="Zhu X."/>
            <person name="Zhou B."/>
            <person name="Zhang Y."/>
            <person name="Chen Z."/>
            <person name="Xu S."/>
            <person name="Zhu R."/>
            <person name="Wang S."/>
            <person name="Zhang T."/>
            <person name="Zhao G."/>
        </authorList>
    </citation>
    <scope>NUCLEOTIDE SEQUENCE [LARGE SCALE GENOMIC DNA]</scope>
    <source>
        <strain evidence="2">cv. Xinhai21</strain>
        <tissue evidence="1">Leaf</tissue>
    </source>
</reference>
<protein>
    <submittedName>
        <fullName evidence="1">Uncharacterized protein</fullName>
    </submittedName>
</protein>
<evidence type="ECO:0000313" key="2">
    <source>
        <dbReference type="Proteomes" id="UP000239757"/>
    </source>
</evidence>
<dbReference type="AlphaFoldDB" id="A0A2P5YWQ8"/>
<proteinExistence type="predicted"/>
<name>A0A2P5YWQ8_GOSBA</name>
<evidence type="ECO:0000313" key="1">
    <source>
        <dbReference type="EMBL" id="PPS20036.1"/>
    </source>
</evidence>
<gene>
    <name evidence="1" type="ORF">GOBAR_AA00528</name>
</gene>
<accession>A0A2P5YWQ8</accession>
<dbReference type="Proteomes" id="UP000239757">
    <property type="component" value="Unassembled WGS sequence"/>
</dbReference>
<dbReference type="OrthoDB" id="1685790at2759"/>